<evidence type="ECO:0000313" key="2">
    <source>
        <dbReference type="Proteomes" id="UP000607653"/>
    </source>
</evidence>
<dbReference type="EMBL" id="DUZY01000002">
    <property type="protein sequence ID" value="DAD29244.1"/>
    <property type="molecule type" value="Genomic_DNA"/>
</dbReference>
<sequence length="24" mass="2815">MACNRKICELINRSNLINLINKKI</sequence>
<name>A0A822Y5K5_NELNU</name>
<protein>
    <submittedName>
        <fullName evidence="1">Uncharacterized protein</fullName>
    </submittedName>
</protein>
<reference evidence="1 2" key="1">
    <citation type="journal article" date="2020" name="Mol. Biol. Evol.">
        <title>Distinct Expression and Methylation Patterns for Genes with Different Fates following a Single Whole-Genome Duplication in Flowering Plants.</title>
        <authorList>
            <person name="Shi T."/>
            <person name="Rahmani R.S."/>
            <person name="Gugger P.F."/>
            <person name="Wang M."/>
            <person name="Li H."/>
            <person name="Zhang Y."/>
            <person name="Li Z."/>
            <person name="Wang Q."/>
            <person name="Van de Peer Y."/>
            <person name="Marchal K."/>
            <person name="Chen J."/>
        </authorList>
    </citation>
    <scope>NUCLEOTIDE SEQUENCE [LARGE SCALE GENOMIC DNA]</scope>
    <source>
        <tissue evidence="1">Leaf</tissue>
    </source>
</reference>
<comment type="caution">
    <text evidence="1">The sequence shown here is derived from an EMBL/GenBank/DDBJ whole genome shotgun (WGS) entry which is preliminary data.</text>
</comment>
<evidence type="ECO:0000313" key="1">
    <source>
        <dbReference type="EMBL" id="DAD29244.1"/>
    </source>
</evidence>
<proteinExistence type="predicted"/>
<gene>
    <name evidence="1" type="ORF">HUJ06_030712</name>
</gene>
<dbReference type="AlphaFoldDB" id="A0A822Y5K5"/>
<dbReference type="Proteomes" id="UP000607653">
    <property type="component" value="Unassembled WGS sequence"/>
</dbReference>
<accession>A0A822Y5K5</accession>
<organism evidence="1 2">
    <name type="scientific">Nelumbo nucifera</name>
    <name type="common">Sacred lotus</name>
    <dbReference type="NCBI Taxonomy" id="4432"/>
    <lineage>
        <taxon>Eukaryota</taxon>
        <taxon>Viridiplantae</taxon>
        <taxon>Streptophyta</taxon>
        <taxon>Embryophyta</taxon>
        <taxon>Tracheophyta</taxon>
        <taxon>Spermatophyta</taxon>
        <taxon>Magnoliopsida</taxon>
        <taxon>Proteales</taxon>
        <taxon>Nelumbonaceae</taxon>
        <taxon>Nelumbo</taxon>
    </lineage>
</organism>
<keyword evidence="2" id="KW-1185">Reference proteome</keyword>